<sequence length="252" mass="28914">MITIKKRCLLWDWTNTANLPHAIESLNFNGPISSVANWNAWSPPELKNRLPFRPTVRGMDQLTDPNEWGMISNNEHAIVHYFNEPERAGITPEKAAEIWMEKMVPLRKEKGKKIVGPGCASDDAGEKWLDEFMERVCKMGEKPDYLGLHYYGPDGGAAIEYIKKMHEKYPEYPVVISEIACICRDKKDVFKFTAQVANWADECPWVFEYAFFGCMAKVADDFVSPEAQLMDEDGSFTDLMRKLMNEQPMTET</sequence>
<dbReference type="EMBL" id="JAFJYH010000085">
    <property type="protein sequence ID" value="KAG4420360.1"/>
    <property type="molecule type" value="Genomic_DNA"/>
</dbReference>
<dbReference type="Gene3D" id="3.20.20.80">
    <property type="entry name" value="Glycosidases"/>
    <property type="match status" value="1"/>
</dbReference>
<reference evidence="2" key="1">
    <citation type="submission" date="2021-02" db="EMBL/GenBank/DDBJ databases">
        <title>Genome sequence Cadophora malorum strain M34.</title>
        <authorList>
            <person name="Stefanovic E."/>
            <person name="Vu D."/>
            <person name="Scully C."/>
            <person name="Dijksterhuis J."/>
            <person name="Roader J."/>
            <person name="Houbraken J."/>
        </authorList>
    </citation>
    <scope>NUCLEOTIDE SEQUENCE</scope>
    <source>
        <strain evidence="2">M34</strain>
    </source>
</reference>
<organism evidence="2 3">
    <name type="scientific">Cadophora malorum</name>
    <dbReference type="NCBI Taxonomy" id="108018"/>
    <lineage>
        <taxon>Eukaryota</taxon>
        <taxon>Fungi</taxon>
        <taxon>Dikarya</taxon>
        <taxon>Ascomycota</taxon>
        <taxon>Pezizomycotina</taxon>
        <taxon>Leotiomycetes</taxon>
        <taxon>Helotiales</taxon>
        <taxon>Ploettnerulaceae</taxon>
        <taxon>Cadophora</taxon>
    </lineage>
</organism>
<dbReference type="PANTHER" id="PTHR34154">
    <property type="entry name" value="ALKALI-SENSITIVE LINKAGE PROTEIN 1"/>
    <property type="match status" value="1"/>
</dbReference>
<comment type="caution">
    <text evidence="2">The sequence shown here is derived from an EMBL/GenBank/DDBJ whole genome shotgun (WGS) entry which is preliminary data.</text>
</comment>
<protein>
    <recommendedName>
        <fullName evidence="1">Asl1-like glycosyl hydrolase catalytic domain-containing protein</fullName>
    </recommendedName>
</protein>
<dbReference type="OrthoDB" id="43654at2759"/>
<evidence type="ECO:0000259" key="1">
    <source>
        <dbReference type="Pfam" id="PF11790"/>
    </source>
</evidence>
<name>A0A8H7TEX2_9HELO</name>
<dbReference type="Pfam" id="PF11790">
    <property type="entry name" value="Glyco_hydro_cc"/>
    <property type="match status" value="1"/>
</dbReference>
<gene>
    <name evidence="2" type="ORF">IFR04_006472</name>
</gene>
<dbReference type="GO" id="GO:0071966">
    <property type="term" value="P:fungal-type cell wall polysaccharide metabolic process"/>
    <property type="evidence" value="ECO:0007669"/>
    <property type="project" value="TreeGrafter"/>
</dbReference>
<evidence type="ECO:0000313" key="2">
    <source>
        <dbReference type="EMBL" id="KAG4420360.1"/>
    </source>
</evidence>
<dbReference type="AlphaFoldDB" id="A0A8H7TEX2"/>
<feature type="domain" description="Asl1-like glycosyl hydrolase catalytic" evidence="1">
    <location>
        <begin position="27"/>
        <end position="240"/>
    </location>
</feature>
<evidence type="ECO:0000313" key="3">
    <source>
        <dbReference type="Proteomes" id="UP000664132"/>
    </source>
</evidence>
<keyword evidence="3" id="KW-1185">Reference proteome</keyword>
<dbReference type="GO" id="GO:0009277">
    <property type="term" value="C:fungal-type cell wall"/>
    <property type="evidence" value="ECO:0007669"/>
    <property type="project" value="TreeGrafter"/>
</dbReference>
<dbReference type="Proteomes" id="UP000664132">
    <property type="component" value="Unassembled WGS sequence"/>
</dbReference>
<dbReference type="InterPro" id="IPR017853">
    <property type="entry name" value="GH"/>
</dbReference>
<dbReference type="SUPFAM" id="SSF51445">
    <property type="entry name" value="(Trans)glycosidases"/>
    <property type="match status" value="1"/>
</dbReference>
<dbReference type="InterPro" id="IPR053183">
    <property type="entry name" value="ASL1"/>
</dbReference>
<dbReference type="PANTHER" id="PTHR34154:SF3">
    <property type="entry name" value="ALKALI-SENSITIVE LINKAGE PROTEIN 1"/>
    <property type="match status" value="1"/>
</dbReference>
<proteinExistence type="predicted"/>
<accession>A0A8H7TEX2</accession>
<dbReference type="InterPro" id="IPR024655">
    <property type="entry name" value="Asl1_glyco_hydro_catalytic"/>
</dbReference>